<name>A0A8X6XCV4_9ARAC</name>
<reference evidence="1" key="1">
    <citation type="submission" date="2020-08" db="EMBL/GenBank/DDBJ databases">
        <title>Multicomponent nature underlies the extraordinary mechanical properties of spider dragline silk.</title>
        <authorList>
            <person name="Kono N."/>
            <person name="Nakamura H."/>
            <person name="Mori M."/>
            <person name="Yoshida Y."/>
            <person name="Ohtoshi R."/>
            <person name="Malay A.D."/>
            <person name="Moran D.A.P."/>
            <person name="Tomita M."/>
            <person name="Numata K."/>
            <person name="Arakawa K."/>
        </authorList>
    </citation>
    <scope>NUCLEOTIDE SEQUENCE</scope>
</reference>
<evidence type="ECO:0000313" key="1">
    <source>
        <dbReference type="EMBL" id="GFY49496.1"/>
    </source>
</evidence>
<dbReference type="Proteomes" id="UP000886998">
    <property type="component" value="Unassembled WGS sequence"/>
</dbReference>
<accession>A0A8X6XCV4</accession>
<comment type="caution">
    <text evidence="1">The sequence shown here is derived from an EMBL/GenBank/DDBJ whole genome shotgun (WGS) entry which is preliminary data.</text>
</comment>
<keyword evidence="2" id="KW-1185">Reference proteome</keyword>
<organism evidence="1 2">
    <name type="scientific">Trichonephila inaurata madagascariensis</name>
    <dbReference type="NCBI Taxonomy" id="2747483"/>
    <lineage>
        <taxon>Eukaryota</taxon>
        <taxon>Metazoa</taxon>
        <taxon>Ecdysozoa</taxon>
        <taxon>Arthropoda</taxon>
        <taxon>Chelicerata</taxon>
        <taxon>Arachnida</taxon>
        <taxon>Araneae</taxon>
        <taxon>Araneomorphae</taxon>
        <taxon>Entelegynae</taxon>
        <taxon>Araneoidea</taxon>
        <taxon>Nephilidae</taxon>
        <taxon>Trichonephila</taxon>
        <taxon>Trichonephila inaurata</taxon>
    </lineage>
</organism>
<dbReference type="EMBL" id="BMAV01007047">
    <property type="protein sequence ID" value="GFY49496.1"/>
    <property type="molecule type" value="Genomic_DNA"/>
</dbReference>
<dbReference type="AlphaFoldDB" id="A0A8X6XCV4"/>
<proteinExistence type="predicted"/>
<sequence length="90" mass="10138">MNGNHFTQTCQSTTIEKQEVHHAILKRCLPGQSDHSGIFQNVKKPDIDTRVPPDDNMSQVATQSESRLITEENLPLIHLCSRQLFLAVLS</sequence>
<evidence type="ECO:0000313" key="2">
    <source>
        <dbReference type="Proteomes" id="UP000886998"/>
    </source>
</evidence>
<gene>
    <name evidence="1" type="ORF">TNIN_349201</name>
</gene>
<protein>
    <submittedName>
        <fullName evidence="1">Uncharacterized protein</fullName>
    </submittedName>
</protein>